<dbReference type="EMBL" id="AUPL01000659">
    <property type="protein sequence ID" value="ESL11586.1"/>
    <property type="molecule type" value="Genomic_DNA"/>
</dbReference>
<protein>
    <recommendedName>
        <fullName evidence="3">UBA domain-containing protein</fullName>
    </recommendedName>
</protein>
<dbReference type="InterPro" id="IPR015940">
    <property type="entry name" value="UBA"/>
</dbReference>
<evidence type="ECO:0000259" key="3">
    <source>
        <dbReference type="PROSITE" id="PS50030"/>
    </source>
</evidence>
<evidence type="ECO:0000256" key="2">
    <source>
        <dbReference type="SAM" id="SignalP"/>
    </source>
</evidence>
<feature type="signal peptide" evidence="2">
    <location>
        <begin position="1"/>
        <end position="21"/>
    </location>
</feature>
<accession>A0A061JC00</accession>
<sequence>MVLDHAPVTGLLLGFSLLSMSLTPRHYMAPRQPYVVPGWKTAIRRLPLETLPFGSIGVSSTDVMCTLLVLFQMRILERRWGSSLFLAFVMTSAMTGSVLLNMLVTEATPPLNLDQFRILSAGGSIVPLVALATRYVLEVRSLHRWRVPLLRISLTEWSLVLVPLMRLVFFPATEVSPRTHKQRAIQVDIGSWTRVLLTILGIIWGVASRETWLLTWWFRFSSRCICRPFINFICPILSCLTGSSNVVELSIPRQNNNGQSSPGGRYTVDNLAGLHEDENTRMHRGRGSADASFAGHVRRRYEPQAGSYNGALMLGDAVLDERTAQIMELGMGFDAETVRSALIDANGHVDIAVEKLVRRR</sequence>
<dbReference type="SUPFAM" id="SSF46934">
    <property type="entry name" value="UBA-like"/>
    <property type="match status" value="1"/>
</dbReference>
<dbReference type="AlphaFoldDB" id="A0A061JC00"/>
<keyword evidence="5" id="KW-1185">Reference proteome</keyword>
<reference evidence="4 5" key="1">
    <citation type="submission" date="2013-07" db="EMBL/GenBank/DDBJ databases">
        <authorList>
            <person name="Stoco P.H."/>
            <person name="Wagner G."/>
            <person name="Gerber A."/>
            <person name="Zaha A."/>
            <person name="Thompson C."/>
            <person name="Bartholomeu D.C."/>
            <person name="Luckemeyer D.D."/>
            <person name="Bahia D."/>
            <person name="Loreto E."/>
            <person name="Prestes E.B."/>
            <person name="Lima F.M."/>
            <person name="Rodrigues-Luiz G."/>
            <person name="Vallejo G.A."/>
            <person name="Filho J.F."/>
            <person name="Monteiro K.M."/>
            <person name="Tyler K.M."/>
            <person name="de Almeida L.G."/>
            <person name="Ortiz M.F."/>
            <person name="Siervo M.A."/>
            <person name="de Moraes M.H."/>
            <person name="Cunha O.L."/>
            <person name="Mendonca-Neto R."/>
            <person name="Silva R."/>
            <person name="Teixeira S.M."/>
            <person name="Murta S.M."/>
            <person name="Sincero T.C."/>
            <person name="Mendes T.A."/>
            <person name="Urmenyi T.P."/>
            <person name="Silva V.G."/>
            <person name="da Rocha W.D."/>
            <person name="Andersson B."/>
            <person name="Romanha A.J."/>
            <person name="Steindel M."/>
            <person name="de Vasconcelos A.T."/>
            <person name="Grisard E.C."/>
        </authorList>
    </citation>
    <scope>NUCLEOTIDE SEQUENCE [LARGE SCALE GENOMIC DNA]</scope>
    <source>
        <strain evidence="4 5">SC58</strain>
    </source>
</reference>
<evidence type="ECO:0000313" key="4">
    <source>
        <dbReference type="EMBL" id="ESL11586.1"/>
    </source>
</evidence>
<dbReference type="Proteomes" id="UP000031737">
    <property type="component" value="Unassembled WGS sequence"/>
</dbReference>
<dbReference type="Gene3D" id="1.10.8.10">
    <property type="entry name" value="DNA helicase RuvA subunit, C-terminal domain"/>
    <property type="match status" value="1"/>
</dbReference>
<evidence type="ECO:0000256" key="1">
    <source>
        <dbReference type="SAM" id="Phobius"/>
    </source>
</evidence>
<feature type="domain" description="UBA" evidence="3">
    <location>
        <begin position="318"/>
        <end position="359"/>
    </location>
</feature>
<comment type="caution">
    <text evidence="4">The sequence shown here is derived from an EMBL/GenBank/DDBJ whole genome shotgun (WGS) entry which is preliminary data.</text>
</comment>
<name>A0A061JC00_TRYRA</name>
<proteinExistence type="predicted"/>
<gene>
    <name evidence="4" type="ORF">TRSC58_00659</name>
</gene>
<dbReference type="InterPro" id="IPR009060">
    <property type="entry name" value="UBA-like_sf"/>
</dbReference>
<keyword evidence="1" id="KW-0472">Membrane</keyword>
<dbReference type="VEuPathDB" id="TriTrypDB:TRSC58_00659"/>
<feature type="transmembrane region" description="Helical" evidence="1">
    <location>
        <begin position="116"/>
        <end position="137"/>
    </location>
</feature>
<organism evidence="4 5">
    <name type="scientific">Trypanosoma rangeli SC58</name>
    <dbReference type="NCBI Taxonomy" id="429131"/>
    <lineage>
        <taxon>Eukaryota</taxon>
        <taxon>Discoba</taxon>
        <taxon>Euglenozoa</taxon>
        <taxon>Kinetoplastea</taxon>
        <taxon>Metakinetoplastina</taxon>
        <taxon>Trypanosomatida</taxon>
        <taxon>Trypanosomatidae</taxon>
        <taxon>Trypanosoma</taxon>
        <taxon>Herpetosoma</taxon>
    </lineage>
</organism>
<feature type="transmembrane region" description="Helical" evidence="1">
    <location>
        <begin position="52"/>
        <end position="71"/>
    </location>
</feature>
<keyword evidence="2" id="KW-0732">Signal</keyword>
<dbReference type="PROSITE" id="PS50030">
    <property type="entry name" value="UBA"/>
    <property type="match status" value="1"/>
</dbReference>
<feature type="chain" id="PRO_5001601672" description="UBA domain-containing protein" evidence="2">
    <location>
        <begin position="22"/>
        <end position="360"/>
    </location>
</feature>
<keyword evidence="1" id="KW-1133">Transmembrane helix</keyword>
<keyword evidence="1" id="KW-0812">Transmembrane</keyword>
<feature type="transmembrane region" description="Helical" evidence="1">
    <location>
        <begin position="83"/>
        <end position="104"/>
    </location>
</feature>
<evidence type="ECO:0000313" key="5">
    <source>
        <dbReference type="Proteomes" id="UP000031737"/>
    </source>
</evidence>
<dbReference type="OrthoDB" id="272778at2759"/>